<dbReference type="InterPro" id="IPR021729">
    <property type="entry name" value="DUF3298"/>
</dbReference>
<keyword evidence="4" id="KW-1185">Reference proteome</keyword>
<gene>
    <name evidence="3" type="ORF">ACFOZY_10790</name>
</gene>
<dbReference type="Pfam" id="PF13739">
    <property type="entry name" value="PdaC"/>
    <property type="match status" value="1"/>
</dbReference>
<dbReference type="InterPro" id="IPR037126">
    <property type="entry name" value="PdaC/RsiV-like_sf"/>
</dbReference>
<comment type="caution">
    <text evidence="3">The sequence shown here is derived from an EMBL/GenBank/DDBJ whole genome shotgun (WGS) entry which is preliminary data.</text>
</comment>
<dbReference type="Proteomes" id="UP001595817">
    <property type="component" value="Unassembled WGS sequence"/>
</dbReference>
<evidence type="ECO:0000259" key="2">
    <source>
        <dbReference type="Pfam" id="PF13739"/>
    </source>
</evidence>
<dbReference type="Gene3D" id="3.90.640.20">
    <property type="entry name" value="Heat-shock cognate protein, ATPase"/>
    <property type="match status" value="1"/>
</dbReference>
<dbReference type="Pfam" id="PF11738">
    <property type="entry name" value="DUF3298"/>
    <property type="match status" value="1"/>
</dbReference>
<evidence type="ECO:0000313" key="3">
    <source>
        <dbReference type="EMBL" id="MFC4410903.1"/>
    </source>
</evidence>
<evidence type="ECO:0000259" key="1">
    <source>
        <dbReference type="Pfam" id="PF11738"/>
    </source>
</evidence>
<name>A0ABV8X4P6_9LACT</name>
<proteinExistence type="predicted"/>
<sequence>MNVPVPISYRFIQKAKPDIKIYIPVVNLRNARVQNKINNEIVAVLNKILIELGYFESSLVELLSYFEIKTNERNILSLSLITYSFTGGAHGMTIVKSLTFDTRTGESYTLASLFKADSNYIQKLSDLVGEKIKKWETPLLDEFKGIRPNQDFYLADHSIVLYFQLYEISPYVAGFPYFPIALWGLQDIIKPEGPLDRLLPFT</sequence>
<accession>A0ABV8X4P6</accession>
<dbReference type="InterPro" id="IPR025303">
    <property type="entry name" value="PdaC"/>
</dbReference>
<feature type="domain" description="Deacetylase PdaC" evidence="2">
    <location>
        <begin position="18"/>
        <end position="93"/>
    </location>
</feature>
<evidence type="ECO:0000313" key="4">
    <source>
        <dbReference type="Proteomes" id="UP001595817"/>
    </source>
</evidence>
<dbReference type="EMBL" id="JBHSEC010000019">
    <property type="protein sequence ID" value="MFC4410903.1"/>
    <property type="molecule type" value="Genomic_DNA"/>
</dbReference>
<dbReference type="RefSeq" id="WP_378155272.1">
    <property type="nucleotide sequence ID" value="NZ_JBHSEC010000019.1"/>
</dbReference>
<organism evidence="3 4">
    <name type="scientific">Chungangia koreensis</name>
    <dbReference type="NCBI Taxonomy" id="752657"/>
    <lineage>
        <taxon>Bacteria</taxon>
        <taxon>Bacillati</taxon>
        <taxon>Bacillota</taxon>
        <taxon>Bacilli</taxon>
        <taxon>Lactobacillales</taxon>
        <taxon>Chungangia</taxon>
    </lineage>
</organism>
<reference evidence="4" key="1">
    <citation type="journal article" date="2019" name="Int. J. Syst. Evol. Microbiol.">
        <title>The Global Catalogue of Microorganisms (GCM) 10K type strain sequencing project: providing services to taxonomists for standard genome sequencing and annotation.</title>
        <authorList>
            <consortium name="The Broad Institute Genomics Platform"/>
            <consortium name="The Broad Institute Genome Sequencing Center for Infectious Disease"/>
            <person name="Wu L."/>
            <person name="Ma J."/>
        </authorList>
    </citation>
    <scope>NUCLEOTIDE SEQUENCE [LARGE SCALE GENOMIC DNA]</scope>
    <source>
        <strain evidence="4">CCUG 59778</strain>
    </source>
</reference>
<protein>
    <submittedName>
        <fullName evidence="3">DUF3298 and DUF4163 domain-containing protein</fullName>
    </submittedName>
</protein>
<dbReference type="Gene3D" id="3.30.565.40">
    <property type="entry name" value="Fervidobacterium nodosum Rt17-B1 like"/>
    <property type="match status" value="1"/>
</dbReference>
<feature type="domain" description="DUF3298" evidence="1">
    <location>
        <begin position="112"/>
        <end position="180"/>
    </location>
</feature>